<dbReference type="AlphaFoldDB" id="A0A9P4UL79"/>
<keyword evidence="8" id="KW-1185">Reference proteome</keyword>
<feature type="compositionally biased region" description="Polar residues" evidence="5">
    <location>
        <begin position="696"/>
        <end position="728"/>
    </location>
</feature>
<feature type="compositionally biased region" description="Polar residues" evidence="5">
    <location>
        <begin position="1"/>
        <end position="11"/>
    </location>
</feature>
<feature type="coiled-coil region" evidence="4">
    <location>
        <begin position="798"/>
        <end position="898"/>
    </location>
</feature>
<feature type="region of interest" description="Disordered" evidence="5">
    <location>
        <begin position="679"/>
        <end position="793"/>
    </location>
</feature>
<feature type="region of interest" description="Disordered" evidence="5">
    <location>
        <begin position="1"/>
        <end position="20"/>
    </location>
</feature>
<evidence type="ECO:0000259" key="6">
    <source>
        <dbReference type="Pfam" id="PF12325"/>
    </source>
</evidence>
<dbReference type="OrthoDB" id="74178at2759"/>
<dbReference type="Proteomes" id="UP000799441">
    <property type="component" value="Unassembled WGS sequence"/>
</dbReference>
<dbReference type="PANTHER" id="PTHR46515:SF1">
    <property type="entry name" value="TATA ELEMENT MODULATORY FACTOR"/>
    <property type="match status" value="1"/>
</dbReference>
<dbReference type="GO" id="GO:0005783">
    <property type="term" value="C:endoplasmic reticulum"/>
    <property type="evidence" value="ECO:0007669"/>
    <property type="project" value="TreeGrafter"/>
</dbReference>
<evidence type="ECO:0000256" key="2">
    <source>
        <dbReference type="ARBA" id="ARBA00023034"/>
    </source>
</evidence>
<feature type="compositionally biased region" description="Polar residues" evidence="5">
    <location>
        <begin position="197"/>
        <end position="212"/>
    </location>
</feature>
<comment type="caution">
    <text evidence="7">The sequence shown here is derived from an EMBL/GenBank/DDBJ whole genome shotgun (WGS) entry which is preliminary data.</text>
</comment>
<feature type="compositionally biased region" description="Basic and acidic residues" evidence="5">
    <location>
        <begin position="88"/>
        <end position="103"/>
    </location>
</feature>
<comment type="subcellular location">
    <subcellularLocation>
        <location evidence="1">Golgi apparatus</location>
    </subcellularLocation>
</comment>
<evidence type="ECO:0000313" key="8">
    <source>
        <dbReference type="Proteomes" id="UP000799441"/>
    </source>
</evidence>
<feature type="region of interest" description="Disordered" evidence="5">
    <location>
        <begin position="654"/>
        <end position="673"/>
    </location>
</feature>
<dbReference type="Pfam" id="PF12325">
    <property type="entry name" value="TMF_TATA_bd"/>
    <property type="match status" value="1"/>
</dbReference>
<feature type="region of interest" description="Disordered" evidence="5">
    <location>
        <begin position="423"/>
        <end position="442"/>
    </location>
</feature>
<dbReference type="GO" id="GO:0005794">
    <property type="term" value="C:Golgi apparatus"/>
    <property type="evidence" value="ECO:0007669"/>
    <property type="project" value="UniProtKB-SubCell"/>
</dbReference>
<feature type="domain" description="TATA element modulatory factor 1 TATA binding" evidence="6">
    <location>
        <begin position="787"/>
        <end position="898"/>
    </location>
</feature>
<feature type="compositionally biased region" description="Basic and acidic residues" evidence="5">
    <location>
        <begin position="654"/>
        <end position="667"/>
    </location>
</feature>
<feature type="compositionally biased region" description="Basic and acidic residues" evidence="5">
    <location>
        <begin position="43"/>
        <end position="78"/>
    </location>
</feature>
<dbReference type="InterPro" id="IPR022091">
    <property type="entry name" value="TMF_TATA-bd"/>
</dbReference>
<feature type="coiled-coil region" evidence="4">
    <location>
        <begin position="597"/>
        <end position="631"/>
    </location>
</feature>
<feature type="region of interest" description="Disordered" evidence="5">
    <location>
        <begin position="42"/>
        <end position="244"/>
    </location>
</feature>
<feature type="compositionally biased region" description="Polar residues" evidence="5">
    <location>
        <begin position="772"/>
        <end position="793"/>
    </location>
</feature>
<keyword evidence="2" id="KW-0333">Golgi apparatus</keyword>
<proteinExistence type="predicted"/>
<feature type="compositionally biased region" description="Polar residues" evidence="5">
    <location>
        <begin position="124"/>
        <end position="138"/>
    </location>
</feature>
<name>A0A9P4UL79_9PEZI</name>
<feature type="coiled-coil region" evidence="4">
    <location>
        <begin position="244"/>
        <end position="289"/>
    </location>
</feature>
<feature type="compositionally biased region" description="Polar residues" evidence="5">
    <location>
        <begin position="740"/>
        <end position="754"/>
    </location>
</feature>
<protein>
    <recommendedName>
        <fullName evidence="6">TATA element modulatory factor 1 TATA binding domain-containing protein</fullName>
    </recommendedName>
</protein>
<sequence>MSSSAKQTPQNAAKKGGWGNMFSSAVAGLESRLDTILAEDNEASARARSAERTPKETKDISAKGADVERAKDTSRLDAVRGLTASSRDASRNRATERLAERLAKATAKKQGGSDAGSVVGSEGPSRTGTPAVQDSSPRASEELRTSVEPLQSESSRQSWIHRNLNVDDITQSAVPVPKDGQDATADASVEPVGDGHLQSSALPINPAQQTVESPKLHLSSEQPSQTSSTRPSLELPVGYSSGPHVNLQDELVQMRSDYEMAEKQRQEEMHAYLERIDALQAKLQYLAKETVAAAREANASIATSASPESQLAAKDERIALLMEEGEKLSKTELRQTQLIRQFRSKQAEHEKAHLAIRQRLAQAEASTRELREKLSRSERAERLAQEKAKQIDSIHKQIEHLQLDRERASETIRDLSMQLKNSEAASAEARKQASAKATEADNDRIATLENELEDVKIERKLAGDRLVAQLKRTDEESSLQAERFALAELDMKNEISGLESRLEAMRLRAEEGGIDGSPSGETSVKLLRQVETLQSQYTLAKANWETIEGSLNTRIVAVEKERNDATHKEAEMRKKVKDLATIRRKLTKEADSGMEYSSSLAKELESAKERLAAMEERLINTEDALAGATADFQRQRHVWEQELAAKIDEEKAKWQRSSVHDSPRPDLAHTNGLKTSATEVFSHGQRPRSRHHLASQELSSANVSDHSASRRPSVQPSYSSRHLQNPPSLMTPDKERPPSFSRQESSISLDSNNIPPTPILDLEDEDGVDRPLSSQRTINDLVSNSNAATGTGPSVQLVERMSAAVRRLEAEKANHRDETTRLTNQRDDARNEVVALMRDLDKTREQVQDITTLRAEMGQVTRRYETALEVLGEKEEQVEELKADVIELKRIYRDLVEQKVGQVSAGR</sequence>
<evidence type="ECO:0000256" key="4">
    <source>
        <dbReference type="SAM" id="Coils"/>
    </source>
</evidence>
<reference evidence="7" key="1">
    <citation type="journal article" date="2020" name="Stud. Mycol.">
        <title>101 Dothideomycetes genomes: a test case for predicting lifestyles and emergence of pathogens.</title>
        <authorList>
            <person name="Haridas S."/>
            <person name="Albert R."/>
            <person name="Binder M."/>
            <person name="Bloem J."/>
            <person name="Labutti K."/>
            <person name="Salamov A."/>
            <person name="Andreopoulos B."/>
            <person name="Baker S."/>
            <person name="Barry K."/>
            <person name="Bills G."/>
            <person name="Bluhm B."/>
            <person name="Cannon C."/>
            <person name="Castanera R."/>
            <person name="Culley D."/>
            <person name="Daum C."/>
            <person name="Ezra D."/>
            <person name="Gonzalez J."/>
            <person name="Henrissat B."/>
            <person name="Kuo A."/>
            <person name="Liang C."/>
            <person name="Lipzen A."/>
            <person name="Lutzoni F."/>
            <person name="Magnuson J."/>
            <person name="Mondo S."/>
            <person name="Nolan M."/>
            <person name="Ohm R."/>
            <person name="Pangilinan J."/>
            <person name="Park H.-J."/>
            <person name="Ramirez L."/>
            <person name="Alfaro M."/>
            <person name="Sun H."/>
            <person name="Tritt A."/>
            <person name="Yoshinaga Y."/>
            <person name="Zwiers L.-H."/>
            <person name="Turgeon B."/>
            <person name="Goodwin S."/>
            <person name="Spatafora J."/>
            <person name="Crous P."/>
            <person name="Grigoriev I."/>
        </authorList>
    </citation>
    <scope>NUCLEOTIDE SEQUENCE</scope>
    <source>
        <strain evidence="7">CBS 116435</strain>
    </source>
</reference>
<organism evidence="7 8">
    <name type="scientific">Polychaeton citri CBS 116435</name>
    <dbReference type="NCBI Taxonomy" id="1314669"/>
    <lineage>
        <taxon>Eukaryota</taxon>
        <taxon>Fungi</taxon>
        <taxon>Dikarya</taxon>
        <taxon>Ascomycota</taxon>
        <taxon>Pezizomycotina</taxon>
        <taxon>Dothideomycetes</taxon>
        <taxon>Dothideomycetidae</taxon>
        <taxon>Capnodiales</taxon>
        <taxon>Capnodiaceae</taxon>
        <taxon>Polychaeton</taxon>
    </lineage>
</organism>
<dbReference type="EMBL" id="MU003841">
    <property type="protein sequence ID" value="KAF2717538.1"/>
    <property type="molecule type" value="Genomic_DNA"/>
</dbReference>
<evidence type="ECO:0000256" key="5">
    <source>
        <dbReference type="SAM" id="MobiDB-lite"/>
    </source>
</evidence>
<feature type="compositionally biased region" description="Polar residues" evidence="5">
    <location>
        <begin position="219"/>
        <end position="231"/>
    </location>
</feature>
<gene>
    <name evidence="7" type="ORF">K431DRAFT_288420</name>
</gene>
<evidence type="ECO:0000313" key="7">
    <source>
        <dbReference type="EMBL" id="KAF2717538.1"/>
    </source>
</evidence>
<evidence type="ECO:0000256" key="1">
    <source>
        <dbReference type="ARBA" id="ARBA00004555"/>
    </source>
</evidence>
<keyword evidence="3 4" id="KW-0175">Coiled coil</keyword>
<accession>A0A9P4UL79</accession>
<feature type="compositionally biased region" description="Low complexity" evidence="5">
    <location>
        <begin position="423"/>
        <end position="437"/>
    </location>
</feature>
<dbReference type="Pfam" id="PF12329">
    <property type="entry name" value="TMF_DNA_bd"/>
    <property type="match status" value="1"/>
</dbReference>
<evidence type="ECO:0000256" key="3">
    <source>
        <dbReference type="ARBA" id="ARBA00023054"/>
    </source>
</evidence>
<dbReference type="InterPro" id="IPR052602">
    <property type="entry name" value="Growth_transcription_reg"/>
</dbReference>
<feature type="compositionally biased region" description="Polar residues" evidence="5">
    <location>
        <begin position="148"/>
        <end position="160"/>
    </location>
</feature>
<dbReference type="PANTHER" id="PTHR46515">
    <property type="entry name" value="TATA ELEMENT MODULATORY FACTOR TMF1"/>
    <property type="match status" value="1"/>
</dbReference>
<dbReference type="InterPro" id="IPR022092">
    <property type="entry name" value="TMF_DNA-bd"/>
</dbReference>